<dbReference type="UniPathway" id="UPA00070">
    <property type="reaction ID" value="UER00120"/>
</dbReference>
<dbReference type="GO" id="GO:0004590">
    <property type="term" value="F:orotidine-5'-phosphate decarboxylase activity"/>
    <property type="evidence" value="ECO:0007669"/>
    <property type="project" value="UniProtKB-UniRule"/>
</dbReference>
<evidence type="ECO:0000256" key="8">
    <source>
        <dbReference type="ARBA" id="ARBA00061012"/>
    </source>
</evidence>
<keyword evidence="4 9" id="KW-0210">Decarboxylase</keyword>
<dbReference type="InterPro" id="IPR014732">
    <property type="entry name" value="OMPdecase"/>
</dbReference>
<feature type="domain" description="Orotidine 5'-phosphate decarboxylase" evidence="13">
    <location>
        <begin position="13"/>
        <end position="239"/>
    </location>
</feature>
<evidence type="ECO:0000259" key="13">
    <source>
        <dbReference type="SMART" id="SM00934"/>
    </source>
</evidence>
<evidence type="ECO:0000256" key="9">
    <source>
        <dbReference type="HAMAP-Rule" id="MF_01200"/>
    </source>
</evidence>
<comment type="catalytic activity">
    <reaction evidence="7 9 12">
        <text>orotidine 5'-phosphate + H(+) = UMP + CO2</text>
        <dbReference type="Rhea" id="RHEA:11596"/>
        <dbReference type="ChEBI" id="CHEBI:15378"/>
        <dbReference type="ChEBI" id="CHEBI:16526"/>
        <dbReference type="ChEBI" id="CHEBI:57538"/>
        <dbReference type="ChEBI" id="CHEBI:57865"/>
        <dbReference type="EC" id="4.1.1.23"/>
    </reaction>
</comment>
<dbReference type="InterPro" id="IPR047596">
    <property type="entry name" value="OMPdecase_bac"/>
</dbReference>
<dbReference type="PANTHER" id="PTHR32119:SF2">
    <property type="entry name" value="OROTIDINE 5'-PHOSPHATE DECARBOXYLASE"/>
    <property type="match status" value="1"/>
</dbReference>
<evidence type="ECO:0000256" key="3">
    <source>
        <dbReference type="ARBA" id="ARBA00011738"/>
    </source>
</evidence>
<dbReference type="AlphaFoldDB" id="A0A0K2BKB2"/>
<dbReference type="CDD" id="cd04725">
    <property type="entry name" value="OMP_decarboxylase_like"/>
    <property type="match status" value="1"/>
</dbReference>
<evidence type="ECO:0000256" key="4">
    <source>
        <dbReference type="ARBA" id="ARBA00022793"/>
    </source>
</evidence>
<feature type="active site" description="For OMPdecase activity" evidence="10">
    <location>
        <position position="73"/>
    </location>
</feature>
<evidence type="ECO:0000256" key="10">
    <source>
        <dbReference type="PIRSR" id="PIRSR614732-1"/>
    </source>
</evidence>
<dbReference type="SUPFAM" id="SSF51366">
    <property type="entry name" value="Ribulose-phoshate binding barrel"/>
    <property type="match status" value="1"/>
</dbReference>
<evidence type="ECO:0000256" key="2">
    <source>
        <dbReference type="ARBA" id="ARBA00004861"/>
    </source>
</evidence>
<comment type="caution">
    <text evidence="9">Lacks conserved residue(s) required for the propagation of feature annotation.</text>
</comment>
<comment type="pathway">
    <text evidence="2 9 12">Pyrimidine metabolism; UMP biosynthesis via de novo pathway; UMP from orotate: step 2/2.</text>
</comment>
<feature type="binding site" evidence="9 11">
    <location>
        <position position="223"/>
    </location>
    <ligand>
        <name>substrate</name>
    </ligand>
</feature>
<protein>
    <recommendedName>
        <fullName evidence="9">Orotidine 5'-phosphate decarboxylase</fullName>
        <ecNumber evidence="9">4.1.1.23</ecNumber>
    </recommendedName>
    <alternativeName>
        <fullName evidence="9">OMP decarboxylase</fullName>
        <shortName evidence="9">OMPDCase</shortName>
        <shortName evidence="9">OMPdecase</shortName>
    </alternativeName>
</protein>
<dbReference type="PROSITE" id="PS00156">
    <property type="entry name" value="OMPDECASE"/>
    <property type="match status" value="1"/>
</dbReference>
<keyword evidence="15" id="KW-1185">Reference proteome</keyword>
<dbReference type="PANTHER" id="PTHR32119">
    <property type="entry name" value="OROTIDINE 5'-PHOSPHATE DECARBOXYLASE"/>
    <property type="match status" value="1"/>
</dbReference>
<dbReference type="GO" id="GO:0005829">
    <property type="term" value="C:cytosol"/>
    <property type="evidence" value="ECO:0007669"/>
    <property type="project" value="TreeGrafter"/>
</dbReference>
<feature type="active site" description="For OMPdecase activity" evidence="10">
    <location>
        <position position="68"/>
    </location>
</feature>
<dbReference type="SMART" id="SM00934">
    <property type="entry name" value="OMPdecase"/>
    <property type="match status" value="1"/>
</dbReference>
<dbReference type="Pfam" id="PF00215">
    <property type="entry name" value="OMPdecase"/>
    <property type="match status" value="1"/>
</dbReference>
<feature type="binding site" evidence="9 11">
    <location>
        <position position="41"/>
    </location>
    <ligand>
        <name>substrate</name>
    </ligand>
</feature>
<feature type="binding site" evidence="9 11">
    <location>
        <position position="189"/>
    </location>
    <ligand>
        <name>substrate</name>
    </ligand>
</feature>
<sequence length="246" mass="26898">MPSEVLQFNKSSPIIVALDYKNANQALALVDRLIPKYCKLKIGKEMFTRFGPALIIELQQRGFEIFLDLKFHDIPNTVARAVSAAADLGVWMVNIHASGGEKMMIAARDALSKFGSKAPKLIAVTLLTSISNDDLNRLGITSKVTEFTIKLAMLANYCGIDGVVCSAHEAAEIKSICGNDFTLVTPGIRLAALNHNDDMMGDHDRVMTAKQAQQAGVDYIVIGRPITMSETPDLMLKNILRSLHLN</sequence>
<evidence type="ECO:0000313" key="14">
    <source>
        <dbReference type="EMBL" id="AKZ65846.1"/>
    </source>
</evidence>
<dbReference type="HAMAP" id="MF_01200_B">
    <property type="entry name" value="OMPdecase_type1_B"/>
    <property type="match status" value="1"/>
</dbReference>
<evidence type="ECO:0000256" key="5">
    <source>
        <dbReference type="ARBA" id="ARBA00022975"/>
    </source>
</evidence>
<comment type="similarity">
    <text evidence="8 9">Belongs to the OMP decarboxylase family. Type 1 subfamily.</text>
</comment>
<feature type="binding site" evidence="9">
    <location>
        <begin position="68"/>
        <end position="77"/>
    </location>
    <ligand>
        <name>substrate</name>
    </ligand>
</feature>
<evidence type="ECO:0000256" key="6">
    <source>
        <dbReference type="ARBA" id="ARBA00023239"/>
    </source>
</evidence>
<organism evidence="14 15">
    <name type="scientific">Candidatus Palibaumannia cicadellinicola</name>
    <dbReference type="NCBI Taxonomy" id="186490"/>
    <lineage>
        <taxon>Bacteria</taxon>
        <taxon>Pseudomonadati</taxon>
        <taxon>Pseudomonadota</taxon>
        <taxon>Gammaproteobacteria</taxon>
        <taxon>Candidatus Palibaumannia</taxon>
    </lineage>
</organism>
<comment type="subunit">
    <text evidence="3 9">Homodimer.</text>
</comment>
<dbReference type="InterPro" id="IPR018089">
    <property type="entry name" value="OMPdecase_AS"/>
</dbReference>
<reference evidence="14 15" key="1">
    <citation type="submission" date="2015-06" db="EMBL/GenBank/DDBJ databases">
        <title>Lineage-specific patterns of genome deterioration in obligate symbionts.</title>
        <authorList>
            <person name="Bennett G.M."/>
            <person name="McCutcheon J.P."/>
            <person name="McDonald B.R."/>
            <person name="Moran N.A."/>
        </authorList>
    </citation>
    <scope>NUCLEOTIDE SEQUENCE [LARGE SCALE GENOMIC DNA]</scope>
    <source>
        <strain evidence="14 15">B-GSS</strain>
    </source>
</reference>
<dbReference type="NCBIfam" id="NF001273">
    <property type="entry name" value="PRK00230.1"/>
    <property type="match status" value="1"/>
</dbReference>
<dbReference type="PATRIC" id="fig|186490.8.peg.232"/>
<comment type="function">
    <text evidence="1 9">Catalyzes the decarboxylation of orotidine 5'-monophosphate (OMP) to uridine 5'-monophosphate (UMP).</text>
</comment>
<accession>A0A0K2BKB2</accession>
<feature type="active site" description="For OMPdecase activity" evidence="10">
    <location>
        <position position="70"/>
    </location>
</feature>
<dbReference type="RefSeq" id="WP_053096760.1">
    <property type="nucleotide sequence ID" value="NZ_CP011787.1"/>
</dbReference>
<evidence type="ECO:0000256" key="1">
    <source>
        <dbReference type="ARBA" id="ARBA00002356"/>
    </source>
</evidence>
<feature type="binding site" evidence="9 11">
    <location>
        <position position="224"/>
    </location>
    <ligand>
        <name>substrate</name>
    </ligand>
</feature>
<gene>
    <name evidence="9 14" type="primary">pyrF</name>
    <name evidence="14" type="ORF">AB162_245</name>
</gene>
<dbReference type="GO" id="GO:0006207">
    <property type="term" value="P:'de novo' pyrimidine nucleobase biosynthetic process"/>
    <property type="evidence" value="ECO:0007669"/>
    <property type="project" value="InterPro"/>
</dbReference>
<dbReference type="InterPro" id="IPR013785">
    <property type="entry name" value="Aldolase_TIM"/>
</dbReference>
<keyword evidence="6 9" id="KW-0456">Lyase</keyword>
<dbReference type="Gene3D" id="3.20.20.70">
    <property type="entry name" value="Aldolase class I"/>
    <property type="match status" value="1"/>
</dbReference>
<dbReference type="InterPro" id="IPR001754">
    <property type="entry name" value="OMPdeCOase_dom"/>
</dbReference>
<feature type="active site" description="Proton donor" evidence="9">
    <location>
        <position position="70"/>
    </location>
</feature>
<dbReference type="Proteomes" id="UP000056466">
    <property type="component" value="Chromosome"/>
</dbReference>
<evidence type="ECO:0000256" key="12">
    <source>
        <dbReference type="RuleBase" id="RU000512"/>
    </source>
</evidence>
<feature type="binding site" evidence="9 11">
    <location>
        <position position="128"/>
    </location>
    <ligand>
        <name>substrate</name>
    </ligand>
</feature>
<feature type="binding site" evidence="9 11">
    <location>
        <position position="19"/>
    </location>
    <ligand>
        <name>substrate</name>
    </ligand>
</feature>
<evidence type="ECO:0000313" key="15">
    <source>
        <dbReference type="Proteomes" id="UP000056466"/>
    </source>
</evidence>
<dbReference type="OrthoDB" id="9806203at2"/>
<dbReference type="InterPro" id="IPR011060">
    <property type="entry name" value="RibuloseP-bd_barrel"/>
</dbReference>
<keyword evidence="5 9" id="KW-0665">Pyrimidine biosynthesis</keyword>
<name>A0A0K2BKB2_9GAMM</name>
<proteinExistence type="inferred from homology"/>
<dbReference type="FunFam" id="3.20.20.70:FF:000015">
    <property type="entry name" value="Orotidine 5'-phosphate decarboxylase"/>
    <property type="match status" value="1"/>
</dbReference>
<evidence type="ECO:0000256" key="7">
    <source>
        <dbReference type="ARBA" id="ARBA00049157"/>
    </source>
</evidence>
<dbReference type="NCBIfam" id="TIGR01740">
    <property type="entry name" value="pyrF"/>
    <property type="match status" value="1"/>
</dbReference>
<dbReference type="GO" id="GO:0044205">
    <property type="term" value="P:'de novo' UMP biosynthetic process"/>
    <property type="evidence" value="ECO:0007669"/>
    <property type="project" value="UniProtKB-UniRule"/>
</dbReference>
<dbReference type="EMBL" id="CP011787">
    <property type="protein sequence ID" value="AKZ65846.1"/>
    <property type="molecule type" value="Genomic_DNA"/>
</dbReference>
<evidence type="ECO:0000256" key="11">
    <source>
        <dbReference type="PIRSR" id="PIRSR614732-2"/>
    </source>
</evidence>
<dbReference type="EC" id="4.1.1.23" evidence="9"/>
<dbReference type="KEGG" id="bcig:AB162_245"/>